<sequence>MLQSQTVISVRGTFLALIQDVELFVTDDVIENDWVALQRWMAVY</sequence>
<keyword evidence="2" id="KW-1185">Reference proteome</keyword>
<comment type="caution">
    <text evidence="1">The sequence shown here is derived from an EMBL/GenBank/DDBJ whole genome shotgun (WGS) entry which is preliminary data.</text>
</comment>
<dbReference type="AlphaFoldDB" id="A0A5C6B117"/>
<evidence type="ECO:0000313" key="1">
    <source>
        <dbReference type="EMBL" id="TWU05149.1"/>
    </source>
</evidence>
<gene>
    <name evidence="1" type="ORF">CA54_58370</name>
</gene>
<accession>A0A5C6B117</accession>
<dbReference type="EMBL" id="SJPP01000004">
    <property type="protein sequence ID" value="TWU05149.1"/>
    <property type="molecule type" value="Genomic_DNA"/>
</dbReference>
<name>A0A5C6B117_9PLAN</name>
<dbReference type="RefSeq" id="WP_261343771.1">
    <property type="nucleotide sequence ID" value="NZ_SJPP01000004.1"/>
</dbReference>
<dbReference type="Proteomes" id="UP000320735">
    <property type="component" value="Unassembled WGS sequence"/>
</dbReference>
<protein>
    <submittedName>
        <fullName evidence="1">Uncharacterized protein</fullName>
    </submittedName>
</protein>
<evidence type="ECO:0000313" key="2">
    <source>
        <dbReference type="Proteomes" id="UP000320735"/>
    </source>
</evidence>
<proteinExistence type="predicted"/>
<reference evidence="1 2" key="1">
    <citation type="submission" date="2019-02" db="EMBL/GenBank/DDBJ databases">
        <title>Deep-cultivation of Planctomycetes and their phenomic and genomic characterization uncovers novel biology.</title>
        <authorList>
            <person name="Wiegand S."/>
            <person name="Jogler M."/>
            <person name="Boedeker C."/>
            <person name="Pinto D."/>
            <person name="Vollmers J."/>
            <person name="Rivas-Marin E."/>
            <person name="Kohn T."/>
            <person name="Peeters S.H."/>
            <person name="Heuer A."/>
            <person name="Rast P."/>
            <person name="Oberbeckmann S."/>
            <person name="Bunk B."/>
            <person name="Jeske O."/>
            <person name="Meyerdierks A."/>
            <person name="Storesund J.E."/>
            <person name="Kallscheuer N."/>
            <person name="Luecker S."/>
            <person name="Lage O.M."/>
            <person name="Pohl T."/>
            <person name="Merkel B.J."/>
            <person name="Hornburger P."/>
            <person name="Mueller R.-W."/>
            <person name="Bruemmer F."/>
            <person name="Labrenz M."/>
            <person name="Spormann A.M."/>
            <person name="Op Den Camp H."/>
            <person name="Overmann J."/>
            <person name="Amann R."/>
            <person name="Jetten M.S.M."/>
            <person name="Mascher T."/>
            <person name="Medema M.H."/>
            <person name="Devos D.P."/>
            <person name="Kaster A.-K."/>
            <person name="Ovreas L."/>
            <person name="Rohde M."/>
            <person name="Galperin M.Y."/>
            <person name="Jogler C."/>
        </authorList>
    </citation>
    <scope>NUCLEOTIDE SEQUENCE [LARGE SCALE GENOMIC DNA]</scope>
    <source>
        <strain evidence="1 2">CA54</strain>
    </source>
</reference>
<organism evidence="1 2">
    <name type="scientific">Symmachiella macrocystis</name>
    <dbReference type="NCBI Taxonomy" id="2527985"/>
    <lineage>
        <taxon>Bacteria</taxon>
        <taxon>Pseudomonadati</taxon>
        <taxon>Planctomycetota</taxon>
        <taxon>Planctomycetia</taxon>
        <taxon>Planctomycetales</taxon>
        <taxon>Planctomycetaceae</taxon>
        <taxon>Symmachiella</taxon>
    </lineage>
</organism>